<name>A0A561DE44_9BACI</name>
<reference evidence="1 2" key="1">
    <citation type="submission" date="2019-06" db="EMBL/GenBank/DDBJ databases">
        <title>Sorghum-associated microbial communities from plants grown in Nebraska, USA.</title>
        <authorList>
            <person name="Schachtman D."/>
        </authorList>
    </citation>
    <scope>NUCLEOTIDE SEQUENCE [LARGE SCALE GENOMIC DNA]</scope>
    <source>
        <strain evidence="1 2">2482</strain>
    </source>
</reference>
<protein>
    <submittedName>
        <fullName evidence="1">Uncharacterized protein</fullName>
    </submittedName>
</protein>
<organism evidence="1 2">
    <name type="scientific">Neobacillus bataviensis</name>
    <dbReference type="NCBI Taxonomy" id="220685"/>
    <lineage>
        <taxon>Bacteria</taxon>
        <taxon>Bacillati</taxon>
        <taxon>Bacillota</taxon>
        <taxon>Bacilli</taxon>
        <taxon>Bacillales</taxon>
        <taxon>Bacillaceae</taxon>
        <taxon>Neobacillus</taxon>
    </lineage>
</organism>
<keyword evidence="2" id="KW-1185">Reference proteome</keyword>
<sequence length="69" mass="8139">MQRASFPLRGRKVEVVALQFWKDIKKELPYNVELEEVIAAGKEITEKVNELERQELLKIMNDDLPFKSH</sequence>
<dbReference type="EMBL" id="VIVN01000005">
    <property type="protein sequence ID" value="TWE01637.1"/>
    <property type="molecule type" value="Genomic_DNA"/>
</dbReference>
<proteinExistence type="predicted"/>
<dbReference type="RefSeq" id="WP_144564774.1">
    <property type="nucleotide sequence ID" value="NZ_VIVN01000005.1"/>
</dbReference>
<dbReference type="Proteomes" id="UP000319671">
    <property type="component" value="Unassembled WGS sequence"/>
</dbReference>
<dbReference type="AlphaFoldDB" id="A0A561DE44"/>
<evidence type="ECO:0000313" key="2">
    <source>
        <dbReference type="Proteomes" id="UP000319671"/>
    </source>
</evidence>
<accession>A0A561DE44</accession>
<comment type="caution">
    <text evidence="1">The sequence shown here is derived from an EMBL/GenBank/DDBJ whole genome shotgun (WGS) entry which is preliminary data.</text>
</comment>
<gene>
    <name evidence="1" type="ORF">FB550_1052</name>
</gene>
<evidence type="ECO:0000313" key="1">
    <source>
        <dbReference type="EMBL" id="TWE01637.1"/>
    </source>
</evidence>